<evidence type="ECO:0000256" key="2">
    <source>
        <dbReference type="ARBA" id="ARBA00022112"/>
    </source>
</evidence>
<accession>A0A1I6GB39</accession>
<evidence type="ECO:0000313" key="5">
    <source>
        <dbReference type="EMBL" id="SFR39389.1"/>
    </source>
</evidence>
<dbReference type="GO" id="GO:0046872">
    <property type="term" value="F:metal ion binding"/>
    <property type="evidence" value="ECO:0007669"/>
    <property type="project" value="UniProtKB-KW"/>
</dbReference>
<evidence type="ECO:0000313" key="6">
    <source>
        <dbReference type="Proteomes" id="UP000199424"/>
    </source>
</evidence>
<evidence type="ECO:0000256" key="3">
    <source>
        <dbReference type="ARBA" id="ARBA00022723"/>
    </source>
</evidence>
<dbReference type="NCBIfam" id="TIGR00486">
    <property type="entry name" value="YbgI_SA1388"/>
    <property type="match status" value="1"/>
</dbReference>
<reference evidence="6" key="1">
    <citation type="submission" date="2016-10" db="EMBL/GenBank/DDBJ databases">
        <authorList>
            <person name="Varghese N."/>
            <person name="Submissions S."/>
        </authorList>
    </citation>
    <scope>NUCLEOTIDE SEQUENCE [LARGE SCALE GENOMIC DNA]</scope>
    <source>
        <strain evidence="6">CGMCC 1.7285</strain>
    </source>
</reference>
<feature type="binding site" evidence="4">
    <location>
        <position position="223"/>
    </location>
    <ligand>
        <name>a divalent metal cation</name>
        <dbReference type="ChEBI" id="CHEBI:60240"/>
        <label>1</label>
    </ligand>
</feature>
<dbReference type="RefSeq" id="WP_092854769.1">
    <property type="nucleotide sequence ID" value="NZ_FOYU01000001.1"/>
</dbReference>
<dbReference type="EMBL" id="FOYU01000001">
    <property type="protein sequence ID" value="SFR39389.1"/>
    <property type="molecule type" value="Genomic_DNA"/>
</dbReference>
<dbReference type="FunFam" id="3.40.1390.30:FF:000002">
    <property type="entry name" value="Nif3-like dinuclear metal center protein"/>
    <property type="match status" value="1"/>
</dbReference>
<dbReference type="InterPro" id="IPR036069">
    <property type="entry name" value="DUF34/NIF3_sf"/>
</dbReference>
<dbReference type="SUPFAM" id="SSF102705">
    <property type="entry name" value="NIF3 (NGG1p interacting factor 3)-like"/>
    <property type="match status" value="1"/>
</dbReference>
<dbReference type="Pfam" id="PF01784">
    <property type="entry name" value="DUF34_NIF3"/>
    <property type="match status" value="1"/>
</dbReference>
<dbReference type="PANTHER" id="PTHR13799:SF14">
    <property type="entry name" value="GTP CYCLOHYDROLASE 1 TYPE 2 HOMOLOG"/>
    <property type="match status" value="1"/>
</dbReference>
<evidence type="ECO:0000256" key="1">
    <source>
        <dbReference type="ARBA" id="ARBA00006964"/>
    </source>
</evidence>
<dbReference type="AlphaFoldDB" id="A0A1I6GB39"/>
<feature type="binding site" evidence="4">
    <location>
        <position position="219"/>
    </location>
    <ligand>
        <name>a divalent metal cation</name>
        <dbReference type="ChEBI" id="CHEBI:60240"/>
        <label>1</label>
    </ligand>
</feature>
<keyword evidence="6" id="KW-1185">Reference proteome</keyword>
<feature type="binding site" evidence="4">
    <location>
        <position position="101"/>
    </location>
    <ligand>
        <name>a divalent metal cation</name>
        <dbReference type="ChEBI" id="CHEBI:60240"/>
        <label>1</label>
    </ligand>
</feature>
<sequence>MQRSELQHYLNELLQVDRIRDYCPNGLQVEGRQSIRKIVTGVTASQALIDAAIAQGADAIFVHHGYFWKSEPAVITGMKKRRIQALLRADINLFGYHLPLDVHPELGNNAQLAQLFGWPKPEPLSSVEPTGVVMGCTLPQPVTSQKLGEHIGRCLKRPLTVRIDSSQPISRIAWCTGGGQGYIDHAAVAGFDAFLSGEISEQTTHSAQEQGLAYFAAGHHATERYGIRALGEHLAEEFGLEHVFIDIENPA</sequence>
<organism evidence="5 6">
    <name type="scientific">Pseudidiomarina maritima</name>
    <dbReference type="NCBI Taxonomy" id="519453"/>
    <lineage>
        <taxon>Bacteria</taxon>
        <taxon>Pseudomonadati</taxon>
        <taxon>Pseudomonadota</taxon>
        <taxon>Gammaproteobacteria</taxon>
        <taxon>Alteromonadales</taxon>
        <taxon>Idiomarinaceae</taxon>
        <taxon>Pseudidiomarina</taxon>
    </lineage>
</organism>
<evidence type="ECO:0000256" key="4">
    <source>
        <dbReference type="PIRSR" id="PIRSR602678-1"/>
    </source>
</evidence>
<comment type="similarity">
    <text evidence="1">Belongs to the GTP cyclohydrolase I type 2/NIF3 family.</text>
</comment>
<feature type="binding site" evidence="4">
    <location>
        <position position="64"/>
    </location>
    <ligand>
        <name>a divalent metal cation</name>
        <dbReference type="ChEBI" id="CHEBI:60240"/>
        <label>2</label>
    </ligand>
</feature>
<dbReference type="InterPro" id="IPR002678">
    <property type="entry name" value="DUF34/NIF3"/>
</dbReference>
<dbReference type="PANTHER" id="PTHR13799">
    <property type="entry name" value="NGG1 INTERACTING FACTOR 3"/>
    <property type="match status" value="1"/>
</dbReference>
<dbReference type="Gene3D" id="3.40.1390.30">
    <property type="entry name" value="NIF3 (NGG1p interacting factor 3)-like"/>
    <property type="match status" value="2"/>
</dbReference>
<dbReference type="GO" id="GO:0005737">
    <property type="term" value="C:cytoplasm"/>
    <property type="evidence" value="ECO:0007669"/>
    <property type="project" value="TreeGrafter"/>
</dbReference>
<gene>
    <name evidence="5" type="ORF">SAMN04488070_0412</name>
</gene>
<dbReference type="Proteomes" id="UP000199424">
    <property type="component" value="Unassembled WGS sequence"/>
</dbReference>
<keyword evidence="3 4" id="KW-0479">Metal-binding</keyword>
<feature type="binding site" evidence="4">
    <location>
        <position position="63"/>
    </location>
    <ligand>
        <name>a divalent metal cation</name>
        <dbReference type="ChEBI" id="CHEBI:60240"/>
        <label>1</label>
    </ligand>
</feature>
<name>A0A1I6GB39_9GAMM</name>
<protein>
    <recommendedName>
        <fullName evidence="2">GTP cyclohydrolase 1 type 2 homolog</fullName>
    </recommendedName>
</protein>
<proteinExistence type="inferred from homology"/>